<accession>A0A398D104</accession>
<sequence>MTQKELEHLLENVDWESKVDPLWAEASRRRLVAYADRVGVHRRHVQHWRLTLGPALAIVLVVLWWTQTAPLRTAIHATAQLPDSVRLLQETQKGTSSSDLVESPLRQTWNNLIALVTPGARLAVVTDARRDSATGLVRATVRGTDGYILVDPHSKSLVGVVGMSVPSDTHTQEPSIPLFVRLELARQIAMADPVVQESGRQAVAVSSLTVYHLQSTTRASSSSQQPAASGTFVAVRLQQVSETDPDLTAIVNTVEGRVVQVVNTTQLKGLVISDFAGAYAVVDKQGS</sequence>
<organism evidence="1 2">
    <name type="scientific">Candidatus Cryosericum terrychapinii</name>
    <dbReference type="NCBI Taxonomy" id="2290919"/>
    <lineage>
        <taxon>Bacteria</taxon>
        <taxon>Pseudomonadati</taxon>
        <taxon>Caldisericota/Cryosericota group</taxon>
        <taxon>Candidatus Cryosericota</taxon>
        <taxon>Candidatus Cryosericia</taxon>
        <taxon>Candidatus Cryosericales</taxon>
        <taxon>Candidatus Cryosericaceae</taxon>
        <taxon>Candidatus Cryosericum</taxon>
    </lineage>
</organism>
<comment type="caution">
    <text evidence="1">The sequence shown here is derived from an EMBL/GenBank/DDBJ whole genome shotgun (WGS) entry which is preliminary data.</text>
</comment>
<dbReference type="AlphaFoldDB" id="A0A398D104"/>
<evidence type="ECO:0000313" key="1">
    <source>
        <dbReference type="EMBL" id="RIE05817.1"/>
    </source>
</evidence>
<evidence type="ECO:0000313" key="2">
    <source>
        <dbReference type="Proteomes" id="UP000266328"/>
    </source>
</evidence>
<reference evidence="1 2" key="1">
    <citation type="submission" date="2018-09" db="EMBL/GenBank/DDBJ databases">
        <title>Discovery and Ecogenomic Context for Candidatus Cryosericales, a Global Caldiserica Order Active in Thawing Permafrost.</title>
        <authorList>
            <person name="Martinez M.A."/>
            <person name="Woodcroft B.J."/>
            <person name="Ignacio Espinoza J.C."/>
            <person name="Zayed A."/>
            <person name="Singleton C.M."/>
            <person name="Boyd J."/>
            <person name="Li Y.-F."/>
            <person name="Purvine S."/>
            <person name="Maughan H."/>
            <person name="Hodgkins S.B."/>
            <person name="Anderson D."/>
            <person name="Sederholm M."/>
            <person name="Temperton B."/>
            <person name="Saleska S.R."/>
            <person name="Tyson G.W."/>
            <person name="Rich V.I."/>
        </authorList>
    </citation>
    <scope>NUCLEOTIDE SEQUENCE [LARGE SCALE GENOMIC DNA]</scope>
    <source>
        <strain evidence="1 2">SMC7</strain>
    </source>
</reference>
<protein>
    <submittedName>
        <fullName evidence="1">Uncharacterized protein</fullName>
    </submittedName>
</protein>
<proteinExistence type="predicted"/>
<keyword evidence="2" id="KW-1185">Reference proteome</keyword>
<name>A0A398D104_9BACT</name>
<dbReference type="EMBL" id="QXIS01000032">
    <property type="protein sequence ID" value="RIE05817.1"/>
    <property type="molecule type" value="Genomic_DNA"/>
</dbReference>
<dbReference type="Proteomes" id="UP000266328">
    <property type="component" value="Unassembled WGS sequence"/>
</dbReference>
<gene>
    <name evidence="1" type="ORF">SMC7_05300</name>
</gene>
<dbReference type="OrthoDB" id="9812489at2"/>
<dbReference type="RefSeq" id="WP_119089312.1">
    <property type="nucleotide sequence ID" value="NZ_QXIS01000032.1"/>
</dbReference>